<dbReference type="GO" id="GO:0005737">
    <property type="term" value="C:cytoplasm"/>
    <property type="evidence" value="ECO:0007669"/>
    <property type="project" value="TreeGrafter"/>
</dbReference>
<evidence type="ECO:0000313" key="3">
    <source>
        <dbReference type="Proteomes" id="UP000327294"/>
    </source>
</evidence>
<dbReference type="KEGG" id="sphv:F9278_19785"/>
<gene>
    <name evidence="2" type="ORF">F9278_19785</name>
</gene>
<keyword evidence="2" id="KW-0548">Nucleotidyltransferase</keyword>
<organism evidence="2 3">
    <name type="scientific">Streptomyces phaeolivaceus</name>
    <dbReference type="NCBI Taxonomy" id="2653200"/>
    <lineage>
        <taxon>Bacteria</taxon>
        <taxon>Bacillati</taxon>
        <taxon>Actinomycetota</taxon>
        <taxon>Actinomycetes</taxon>
        <taxon>Kitasatosporales</taxon>
        <taxon>Streptomycetaceae</taxon>
        <taxon>Streptomyces</taxon>
    </lineage>
</organism>
<name>A0A5P8K4Z6_9ACTN</name>
<dbReference type="PANTHER" id="PTHR10953:SF247">
    <property type="entry name" value="SLL6053 PROTEIN"/>
    <property type="match status" value="1"/>
</dbReference>
<keyword evidence="2" id="KW-0808">Transferase</keyword>
<dbReference type="GO" id="GO:0008641">
    <property type="term" value="F:ubiquitin-like modifier activating enzyme activity"/>
    <property type="evidence" value="ECO:0007669"/>
    <property type="project" value="InterPro"/>
</dbReference>
<dbReference type="EMBL" id="CP045096">
    <property type="protein sequence ID" value="QFQ98080.1"/>
    <property type="molecule type" value="Genomic_DNA"/>
</dbReference>
<dbReference type="InterPro" id="IPR035985">
    <property type="entry name" value="Ubiquitin-activating_enz"/>
</dbReference>
<accession>A0A5P8K4Z6</accession>
<evidence type="ECO:0000313" key="2">
    <source>
        <dbReference type="EMBL" id="QFQ98080.1"/>
    </source>
</evidence>
<dbReference type="PANTHER" id="PTHR10953">
    <property type="entry name" value="UBIQUITIN-ACTIVATING ENZYME E1"/>
    <property type="match status" value="1"/>
</dbReference>
<dbReference type="GO" id="GO:0016779">
    <property type="term" value="F:nucleotidyltransferase activity"/>
    <property type="evidence" value="ECO:0007669"/>
    <property type="project" value="UniProtKB-KW"/>
</dbReference>
<sequence>MAPQPMTDPWTLRMPAAMATTLRQHLFPGDGDEHGAVIGASVVATARGTRLLARRLYLAEDGVDYVPGQRGYRMLTATFVRDRVRDCRSQGLAYLAVHCHGGTTHVGFSGTDLASHERGYPALRDILGSTPAGGLVFATDAVAGDLWLPDGGRAELERAVITGWPIKTLYPEPPPPPTSDPTYDRQSRVFGDRGQAILAAQKVAVVGAGGAGSLIVEYLARLGVGELVIIDPDRVEETNLPRLAGARACDARTWLTDPARPGWLQSLGHRYATPKVRVARRVARQANGRIHVHALRADVTQSTIAANLVDCDYLFLAADSMQARLVVNALIHQYLIPGVQVGAKVQVGPGGVVTDVFSVVRPLAPGFGCLWCNGLISPARLQDEALTAEQLRQQRYVQDEAVHAPSVISLNAVASAHAVDDYLHTVTGLLPTGYEPRWRRFHPLVPTGPQRVRCDIPRAAADCTECSETGRLGQGHNAPLPTK</sequence>
<dbReference type="InterPro" id="IPR045886">
    <property type="entry name" value="ThiF/MoeB/HesA"/>
</dbReference>
<dbReference type="Proteomes" id="UP000327294">
    <property type="component" value="Chromosome"/>
</dbReference>
<keyword evidence="3" id="KW-1185">Reference proteome</keyword>
<reference evidence="2 3" key="1">
    <citation type="submission" date="2019-10" db="EMBL/GenBank/DDBJ databases">
        <title>Streptomyces sp. strain GY16 isolated from leaves of Broussonetia papyrifera.</title>
        <authorList>
            <person name="Mo P."/>
        </authorList>
    </citation>
    <scope>NUCLEOTIDE SEQUENCE [LARGE SCALE GENOMIC DNA]</scope>
    <source>
        <strain evidence="2 3">GY16</strain>
    </source>
</reference>
<proteinExistence type="predicted"/>
<feature type="domain" description="THIF-type NAD/FAD binding fold" evidence="1">
    <location>
        <begin position="183"/>
        <end position="447"/>
    </location>
</feature>
<evidence type="ECO:0000259" key="1">
    <source>
        <dbReference type="Pfam" id="PF00899"/>
    </source>
</evidence>
<dbReference type="Pfam" id="PF00899">
    <property type="entry name" value="ThiF"/>
    <property type="match status" value="1"/>
</dbReference>
<dbReference type="AlphaFoldDB" id="A0A5P8K4Z6"/>
<dbReference type="InterPro" id="IPR000594">
    <property type="entry name" value="ThiF_NAD_FAD-bd"/>
</dbReference>
<dbReference type="RefSeq" id="WP_152169550.1">
    <property type="nucleotide sequence ID" value="NZ_CP045096.1"/>
</dbReference>
<protein>
    <submittedName>
        <fullName evidence="2">ThiF family adenylyltransferase</fullName>
    </submittedName>
</protein>
<dbReference type="SUPFAM" id="SSF69572">
    <property type="entry name" value="Activating enzymes of the ubiquitin-like proteins"/>
    <property type="match status" value="1"/>
</dbReference>
<dbReference type="Gene3D" id="3.40.50.720">
    <property type="entry name" value="NAD(P)-binding Rossmann-like Domain"/>
    <property type="match status" value="1"/>
</dbReference>
<dbReference type="GO" id="GO:0004792">
    <property type="term" value="F:thiosulfate-cyanide sulfurtransferase activity"/>
    <property type="evidence" value="ECO:0007669"/>
    <property type="project" value="TreeGrafter"/>
</dbReference>